<dbReference type="InterPro" id="IPR011008">
    <property type="entry name" value="Dimeric_a/b-barrel"/>
</dbReference>
<dbReference type="InterPro" id="IPR013097">
    <property type="entry name" value="Dabb"/>
</dbReference>
<evidence type="ECO:0000259" key="1">
    <source>
        <dbReference type="PROSITE" id="PS51502"/>
    </source>
</evidence>
<comment type="caution">
    <text evidence="2">The sequence shown here is derived from an EMBL/GenBank/DDBJ whole genome shotgun (WGS) entry which is preliminary data.</text>
</comment>
<dbReference type="AlphaFoldDB" id="T0HTT0"/>
<protein>
    <recommendedName>
        <fullName evidence="1">Stress-response A/B barrel domain-containing protein</fullName>
    </recommendedName>
</protein>
<organism evidence="2 3">
    <name type="scientific">Sphingobium quisquiliarum P25</name>
    <dbReference type="NCBI Taxonomy" id="1329909"/>
    <lineage>
        <taxon>Bacteria</taxon>
        <taxon>Pseudomonadati</taxon>
        <taxon>Pseudomonadota</taxon>
        <taxon>Alphaproteobacteria</taxon>
        <taxon>Sphingomonadales</taxon>
        <taxon>Sphingomonadaceae</taxon>
        <taxon>Sphingobium</taxon>
    </lineage>
</organism>
<accession>T0HTT0</accession>
<dbReference type="EMBL" id="ATHO01000002">
    <property type="protein sequence ID" value="EQB15543.1"/>
    <property type="molecule type" value="Genomic_DNA"/>
</dbReference>
<name>T0HTT0_9SPHN</name>
<evidence type="ECO:0000313" key="3">
    <source>
        <dbReference type="Proteomes" id="UP000015525"/>
    </source>
</evidence>
<dbReference type="Pfam" id="PF07876">
    <property type="entry name" value="Dabb"/>
    <property type="match status" value="1"/>
</dbReference>
<sequence length="95" mass="10356">MFIHMFAFRWKPEATQAQKDRAAAEIRAFQGQIAGLAETAVGVNQSARGGGYELGGVMKFTDQAAFEAYNAAPQHQALLGWLVPLIEAVEIDFTI</sequence>
<proteinExistence type="predicted"/>
<keyword evidence="3" id="KW-1185">Reference proteome</keyword>
<reference evidence="2 3" key="1">
    <citation type="journal article" date="2013" name="Genome Announc.">
        <title>Draft Genome Sequence of Sphingobium quisquiliarum Strain P25T, a Novel Hexachlorocyclohexane (HCH)-Degrading Bacterium Isolated from an HCH Dumpsite.</title>
        <authorList>
            <person name="Kumar Singh A."/>
            <person name="Sangwan N."/>
            <person name="Sharma A."/>
            <person name="Gupta V."/>
            <person name="Khurana J.P."/>
            <person name="Lal R."/>
        </authorList>
    </citation>
    <scope>NUCLEOTIDE SEQUENCE [LARGE SCALE GENOMIC DNA]</scope>
    <source>
        <strain evidence="2 3">P25</strain>
    </source>
</reference>
<dbReference type="Proteomes" id="UP000015525">
    <property type="component" value="Unassembled WGS sequence"/>
</dbReference>
<dbReference type="PATRIC" id="fig|1329909.3.peg.31"/>
<dbReference type="PROSITE" id="PS51502">
    <property type="entry name" value="S_R_A_B_BARREL"/>
    <property type="match status" value="1"/>
</dbReference>
<gene>
    <name evidence="2" type="ORF">L288_00155</name>
</gene>
<dbReference type="SMART" id="SM00886">
    <property type="entry name" value="Dabb"/>
    <property type="match status" value="1"/>
</dbReference>
<evidence type="ECO:0000313" key="2">
    <source>
        <dbReference type="EMBL" id="EQB15543.1"/>
    </source>
</evidence>
<dbReference type="SUPFAM" id="SSF54909">
    <property type="entry name" value="Dimeric alpha+beta barrel"/>
    <property type="match status" value="1"/>
</dbReference>
<dbReference type="Gene3D" id="3.30.70.100">
    <property type="match status" value="1"/>
</dbReference>
<feature type="domain" description="Stress-response A/B barrel" evidence="1">
    <location>
        <begin position="2"/>
        <end position="95"/>
    </location>
</feature>
<dbReference type="RefSeq" id="WP_021236378.1">
    <property type="nucleotide sequence ID" value="NZ_ATHO01000002.1"/>
</dbReference>